<feature type="chain" id="PRO_5001799170" evidence="1">
    <location>
        <begin position="31"/>
        <end position="391"/>
    </location>
</feature>
<protein>
    <submittedName>
        <fullName evidence="3">Beta-lactamase</fullName>
    </submittedName>
</protein>
<feature type="signal peptide" evidence="1">
    <location>
        <begin position="1"/>
        <end position="30"/>
    </location>
</feature>
<dbReference type="InterPro" id="IPR001466">
    <property type="entry name" value="Beta-lactam-related"/>
</dbReference>
<proteinExistence type="predicted"/>
<comment type="caution">
    <text evidence="3">The sequence shown here is derived from an EMBL/GenBank/DDBJ whole genome shotgun (WGS) entry which is preliminary data.</text>
</comment>
<dbReference type="Gene3D" id="3.40.710.10">
    <property type="entry name" value="DD-peptidase/beta-lactamase superfamily"/>
    <property type="match status" value="1"/>
</dbReference>
<dbReference type="Pfam" id="PF00144">
    <property type="entry name" value="Beta-lactamase"/>
    <property type="match status" value="1"/>
</dbReference>
<reference evidence="3 4" key="1">
    <citation type="submission" date="2014-04" db="EMBL/GenBank/DDBJ databases">
        <title>Genome assembly of Hyalangium minutum DSM 14724.</title>
        <authorList>
            <person name="Sharma G."/>
            <person name="Subramanian S."/>
        </authorList>
    </citation>
    <scope>NUCLEOTIDE SEQUENCE [LARGE SCALE GENOMIC DNA]</scope>
    <source>
        <strain evidence="3 4">DSM 14724</strain>
    </source>
</reference>
<gene>
    <name evidence="3" type="ORF">DB31_4216</name>
</gene>
<organism evidence="3 4">
    <name type="scientific">Hyalangium minutum</name>
    <dbReference type="NCBI Taxonomy" id="394096"/>
    <lineage>
        <taxon>Bacteria</taxon>
        <taxon>Pseudomonadati</taxon>
        <taxon>Myxococcota</taxon>
        <taxon>Myxococcia</taxon>
        <taxon>Myxococcales</taxon>
        <taxon>Cystobacterineae</taxon>
        <taxon>Archangiaceae</taxon>
        <taxon>Hyalangium</taxon>
    </lineage>
</organism>
<dbReference type="EMBL" id="JMCB01000023">
    <property type="protein sequence ID" value="KFE62110.1"/>
    <property type="molecule type" value="Genomic_DNA"/>
</dbReference>
<evidence type="ECO:0000313" key="4">
    <source>
        <dbReference type="Proteomes" id="UP000028725"/>
    </source>
</evidence>
<dbReference type="PANTHER" id="PTHR46825:SF9">
    <property type="entry name" value="BETA-LACTAMASE-RELATED DOMAIN-CONTAINING PROTEIN"/>
    <property type="match status" value="1"/>
</dbReference>
<keyword evidence="4" id="KW-1185">Reference proteome</keyword>
<dbReference type="InterPro" id="IPR050491">
    <property type="entry name" value="AmpC-like"/>
</dbReference>
<dbReference type="Proteomes" id="UP000028725">
    <property type="component" value="Unassembled WGS sequence"/>
</dbReference>
<dbReference type="PROSITE" id="PS51257">
    <property type="entry name" value="PROKAR_LIPOPROTEIN"/>
    <property type="match status" value="1"/>
</dbReference>
<keyword evidence="1" id="KW-0732">Signal</keyword>
<dbReference type="InterPro" id="IPR012338">
    <property type="entry name" value="Beta-lactam/transpept-like"/>
</dbReference>
<name>A0A085W347_9BACT</name>
<evidence type="ECO:0000259" key="2">
    <source>
        <dbReference type="Pfam" id="PF00144"/>
    </source>
</evidence>
<evidence type="ECO:0000256" key="1">
    <source>
        <dbReference type="SAM" id="SignalP"/>
    </source>
</evidence>
<dbReference type="STRING" id="394096.DB31_4216"/>
<dbReference type="AlphaFoldDB" id="A0A085W347"/>
<sequence length="391" mass="43462">MTHRYALTKIIGIPVLVLALASCGSSQAHANPDSRPAPTNSLEEQVDRLMAPWSQGDTPGAAILIIQEGQVVLKKGYGLANLESQKPVTPDTAFLLASVTKQFTAMAVMMLAERGKLKYDDPLSKFFPQFPPYANQITVRHLLHHTAGLPEYEDLFLETGKLDPDYPRSAKAPQSPFEPTSQDTLALLAQVMAPRFAPGEQYEYSNSGYVLLAQIVEKVSGQPFAQFLRQNIFQPLGMNRSLLYDETRPPVPNVATSYLLKNGVYRDIDYTPLNAIYGEDNIYSTIEDLYQWDQALYTEKLVKAATLQEAFTPGTLRDGEATEYGFGWWVHTFLGMNAVGHDGSWLGFKTVILRFPDQRLTVVMLANLHDIDVGDLAFKISKLQLTGNKAQ</sequence>
<feature type="domain" description="Beta-lactamase-related" evidence="2">
    <location>
        <begin position="46"/>
        <end position="368"/>
    </location>
</feature>
<evidence type="ECO:0000313" key="3">
    <source>
        <dbReference type="EMBL" id="KFE62110.1"/>
    </source>
</evidence>
<dbReference type="SUPFAM" id="SSF56601">
    <property type="entry name" value="beta-lactamase/transpeptidase-like"/>
    <property type="match status" value="1"/>
</dbReference>
<dbReference type="PANTHER" id="PTHR46825">
    <property type="entry name" value="D-ALANYL-D-ALANINE-CARBOXYPEPTIDASE/ENDOPEPTIDASE AMPH"/>
    <property type="match status" value="1"/>
</dbReference>
<accession>A0A085W347</accession>